<feature type="chain" id="PRO_5032272772" evidence="2">
    <location>
        <begin position="20"/>
        <end position="1040"/>
    </location>
</feature>
<accession>A0A843W1D4</accession>
<reference evidence="3" key="1">
    <citation type="submission" date="2017-07" db="EMBL/GenBank/DDBJ databases">
        <title>Taro Niue Genome Assembly and Annotation.</title>
        <authorList>
            <person name="Atibalentja N."/>
            <person name="Keating K."/>
            <person name="Fields C.J."/>
        </authorList>
    </citation>
    <scope>NUCLEOTIDE SEQUENCE</scope>
    <source>
        <strain evidence="3">Niue_2</strain>
        <tissue evidence="3">Leaf</tissue>
    </source>
</reference>
<feature type="compositionally biased region" description="Low complexity" evidence="1">
    <location>
        <begin position="896"/>
        <end position="910"/>
    </location>
</feature>
<feature type="compositionally biased region" description="Low complexity" evidence="1">
    <location>
        <begin position="968"/>
        <end position="995"/>
    </location>
</feature>
<feature type="signal peptide" evidence="2">
    <location>
        <begin position="1"/>
        <end position="19"/>
    </location>
</feature>
<evidence type="ECO:0000256" key="1">
    <source>
        <dbReference type="SAM" id="MobiDB-lite"/>
    </source>
</evidence>
<feature type="compositionally biased region" description="Basic and acidic residues" evidence="1">
    <location>
        <begin position="820"/>
        <end position="834"/>
    </location>
</feature>
<name>A0A843W1D4_COLES</name>
<feature type="non-terminal residue" evidence="3">
    <location>
        <position position="1"/>
    </location>
</feature>
<gene>
    <name evidence="3" type="ORF">Taro_032246</name>
</gene>
<evidence type="ECO:0000313" key="3">
    <source>
        <dbReference type="EMBL" id="MQL99520.1"/>
    </source>
</evidence>
<dbReference type="Proteomes" id="UP000652761">
    <property type="component" value="Unassembled WGS sequence"/>
</dbReference>
<feature type="region of interest" description="Disordered" evidence="1">
    <location>
        <begin position="795"/>
        <end position="995"/>
    </location>
</feature>
<feature type="compositionally biased region" description="Low complexity" evidence="1">
    <location>
        <begin position="936"/>
        <end position="956"/>
    </location>
</feature>
<sequence length="1040" mass="113203">MWCVPFCLHGLWFGIPCEASARSREADSDQVRYRFNGLGRGVRPQLVSEQEIFEMTDRRDWGGVGDDPEESTQCMIERIWESLTDIRARMDQQAPVPPVAVPPGDGETIPIAPVPPRVELPFVAPVPQPVLLAEEPVMQVEKFLRLQPPTYSGGLNPDTAEHWVLEIERVFATMRCPVVDKVVLVAYQLRGFALERWRLKMQTTFAGRTEEAITWSKFLDVLNNTFFLIQVQQVVSSGLCPGTCVVPSRSVSSDLDTLTLVFELYVRLRERRQWDNDTCKPFSFNFMASSSVSGSVGGYGTEFLSVEQQERFTSVKTKLCGNKAVDIEDLEKYGMHSIVAAMDRMKWTEIATFSEAKGLGIIGPEFKLKDGKLDINQMNAFNRLLHFIVCQILVPRSATFSTCTKADSDMKFWAIQNREINMAEVILERMRIAHAQIWDTKSKLNVSLLYAHMLTKIFKHFGINLSGVVVEKMGQKIHSRNLRKSEFSVVNGVWTKTSVAEGEAIIGEAQEVQDEAATTTPAEEAAAGAVSLVQEAPATTPTIEEQGPTVKVEVPAAASAVLVAQEEPAATDFSSRIEDIAQELIEPVGQCSEIVPPSSRVASVLKDVLDSIQSTLGEPVINDDQVAEAVASGHTAEMVMEEAPSQGEQVVAHENVTVEDAPIEGEQSIDEEVAPQGEHTESVPMNNEEYVEFEEPIARAHSKRKRVAHIRPKEKQLKIQLKPIIKRMDEQGKTLTSLQSDIQSILISQTSRANEIGALSTKVHNLKDDFKMFKQLCRWMKSEFDSVKKLISSTVQSSSAPPAHSPSEPVSSSGPSGPRLAEENGRPSRPRPAEENAGPSGLIVVEPVGSSGPQTVEKEAPVAEAVKSGPPEPSEVVVGPPGPMISEGVNPRVEEPATAPEAPESSSLATPAPPSPHSSSTAPPAPITFKQPMPRTIFSPTPFPSQSTSSPTSSTSIPPPPPIPEDPPASSSAGASSSSGPSSARSSTNFSTSSFLHPPAPPSCITFIPKNPQLASAFLNNCEDELQRTTLISVLAVATH</sequence>
<feature type="compositionally biased region" description="Low complexity" evidence="1">
    <location>
        <begin position="797"/>
        <end position="818"/>
    </location>
</feature>
<organism evidence="3 4">
    <name type="scientific">Colocasia esculenta</name>
    <name type="common">Wild taro</name>
    <name type="synonym">Arum esculentum</name>
    <dbReference type="NCBI Taxonomy" id="4460"/>
    <lineage>
        <taxon>Eukaryota</taxon>
        <taxon>Viridiplantae</taxon>
        <taxon>Streptophyta</taxon>
        <taxon>Embryophyta</taxon>
        <taxon>Tracheophyta</taxon>
        <taxon>Spermatophyta</taxon>
        <taxon>Magnoliopsida</taxon>
        <taxon>Liliopsida</taxon>
        <taxon>Araceae</taxon>
        <taxon>Aroideae</taxon>
        <taxon>Colocasieae</taxon>
        <taxon>Colocasia</taxon>
    </lineage>
</organism>
<comment type="caution">
    <text evidence="3">The sequence shown here is derived from an EMBL/GenBank/DDBJ whole genome shotgun (WGS) entry which is preliminary data.</text>
</comment>
<dbReference type="EMBL" id="NMUH01002364">
    <property type="protein sequence ID" value="MQL99520.1"/>
    <property type="molecule type" value="Genomic_DNA"/>
</dbReference>
<feature type="compositionally biased region" description="Pro residues" evidence="1">
    <location>
        <begin position="957"/>
        <end position="967"/>
    </location>
</feature>
<keyword evidence="2" id="KW-0732">Signal</keyword>
<dbReference type="AlphaFoldDB" id="A0A843W1D4"/>
<evidence type="ECO:0000256" key="2">
    <source>
        <dbReference type="SAM" id="SignalP"/>
    </source>
</evidence>
<proteinExistence type="predicted"/>
<keyword evidence="4" id="KW-1185">Reference proteome</keyword>
<protein>
    <submittedName>
        <fullName evidence="3">Uncharacterized protein</fullName>
    </submittedName>
</protein>
<evidence type="ECO:0000313" key="4">
    <source>
        <dbReference type="Proteomes" id="UP000652761"/>
    </source>
</evidence>